<protein>
    <submittedName>
        <fullName evidence="2">Uncharacterized protein</fullName>
    </submittedName>
</protein>
<dbReference type="EMBL" id="LNYP01000029">
    <property type="protein sequence ID" value="KTD38299.1"/>
    <property type="molecule type" value="Genomic_DNA"/>
</dbReference>
<feature type="region of interest" description="Disordered" evidence="1">
    <location>
        <begin position="182"/>
        <end position="201"/>
    </location>
</feature>
<evidence type="ECO:0000313" key="2">
    <source>
        <dbReference type="EMBL" id="KTD38299.1"/>
    </source>
</evidence>
<dbReference type="AlphaFoldDB" id="A0A0W0X136"/>
<accession>A0A0W0X136</accession>
<dbReference type="Proteomes" id="UP000054858">
    <property type="component" value="Unassembled WGS sequence"/>
</dbReference>
<sequence>MQEKLEALLRGPLTSEELTENRLLLDALPSREKIDIATQMVLSVASESLRAFNYDVEALRHPEKNEETFHETISQALEVRQRLESILDLRNRHPHRQLLAPEFNVDLYIKFSFLCISLIAEQAEKLAARLAETTPFEHKSELARNINLAFGERSPLALAINEAMLARTSSPTRTRQAIFSNSTVAAEQQPPSFSEASQFRA</sequence>
<organism evidence="2 3">
    <name type="scientific">Legionella oakridgensis</name>
    <dbReference type="NCBI Taxonomy" id="29423"/>
    <lineage>
        <taxon>Bacteria</taxon>
        <taxon>Pseudomonadati</taxon>
        <taxon>Pseudomonadota</taxon>
        <taxon>Gammaproteobacteria</taxon>
        <taxon>Legionellales</taxon>
        <taxon>Legionellaceae</taxon>
        <taxon>Legionella</taxon>
    </lineage>
</organism>
<proteinExistence type="predicted"/>
<gene>
    <name evidence="2" type="ORF">Loak_1975</name>
</gene>
<evidence type="ECO:0000256" key="1">
    <source>
        <dbReference type="SAM" id="MobiDB-lite"/>
    </source>
</evidence>
<dbReference type="RefSeq" id="WP_025384619.1">
    <property type="nucleotide sequence ID" value="NZ_LCUA01000003.1"/>
</dbReference>
<name>A0A0W0X136_9GAMM</name>
<reference evidence="2 3" key="1">
    <citation type="submission" date="2015-11" db="EMBL/GenBank/DDBJ databases">
        <title>Genomic analysis of 38 Legionella species identifies large and diverse effector repertoires.</title>
        <authorList>
            <person name="Burstein D."/>
            <person name="Amaro F."/>
            <person name="Zusman T."/>
            <person name="Lifshitz Z."/>
            <person name="Cohen O."/>
            <person name="Gilbert J.A."/>
            <person name="Pupko T."/>
            <person name="Shuman H.A."/>
            <person name="Segal G."/>
        </authorList>
    </citation>
    <scope>NUCLEOTIDE SEQUENCE [LARGE SCALE GENOMIC DNA]</scope>
    <source>
        <strain evidence="2 3">Oak Ridge-10</strain>
    </source>
</reference>
<evidence type="ECO:0000313" key="3">
    <source>
        <dbReference type="Proteomes" id="UP000054858"/>
    </source>
</evidence>
<dbReference type="PATRIC" id="fig|29423.5.peg.2072"/>
<comment type="caution">
    <text evidence="2">The sequence shown here is derived from an EMBL/GenBank/DDBJ whole genome shotgun (WGS) entry which is preliminary data.</text>
</comment>